<sequence>MDQVSVVCRRRHLSPRTEQAYRFWIRRYIHFHNRQHPRAVGPVGIVGFVNHLASVGRVAASTQSQALNALLFLYRDVLEVEVGHLGELRRVQRRDRLPVVLSADEVSAALGQMEGTTAPMAHLLYGSGLRVTECMTLRIKDVDLKAGLIHVRAGKGGKDRSTILPGRLQRSLQRQLLRVASLHRQDVARGAGFAPLPNALERKYPGASQSLAWQFLFPSRVVRCCPQTGRRLRWHASESGVQTAFKAALQQAGVAKHASVHTLRHSFATHLLAAGTDIRTIQLLLGHRNLKTTMIYTHVEQEVRKTVSPLDGLDMR</sequence>
<feature type="domain" description="Tyr recombinase" evidence="6">
    <location>
        <begin position="96"/>
        <end position="309"/>
    </location>
</feature>
<dbReference type="InterPro" id="IPR044068">
    <property type="entry name" value="CB"/>
</dbReference>
<dbReference type="InterPro" id="IPR004107">
    <property type="entry name" value="Integrase_SAM-like_N"/>
</dbReference>
<evidence type="ECO:0000259" key="6">
    <source>
        <dbReference type="PROSITE" id="PS51898"/>
    </source>
</evidence>
<dbReference type="InterPro" id="IPR010998">
    <property type="entry name" value="Integrase_recombinase_N"/>
</dbReference>
<dbReference type="InterPro" id="IPR011946">
    <property type="entry name" value="Integrase_integron-type"/>
</dbReference>
<keyword evidence="3 5" id="KW-0238">DNA-binding</keyword>
<dbReference type="GO" id="GO:0006310">
    <property type="term" value="P:DNA recombination"/>
    <property type="evidence" value="ECO:0007669"/>
    <property type="project" value="UniProtKB-KW"/>
</dbReference>
<accession>A0A286D7Z0</accession>
<keyword evidence="4" id="KW-0233">DNA recombination</keyword>
<evidence type="ECO:0000256" key="5">
    <source>
        <dbReference type="PROSITE-ProRule" id="PRU01248"/>
    </source>
</evidence>
<dbReference type="PROSITE" id="PS51898">
    <property type="entry name" value="TYR_RECOMBINASE"/>
    <property type="match status" value="1"/>
</dbReference>
<name>A0A286D7Z0_9GAMM</name>
<comment type="similarity">
    <text evidence="1">Belongs to the 'phage' integrase family.</text>
</comment>
<dbReference type="Proteomes" id="UP000219374">
    <property type="component" value="Unassembled WGS sequence"/>
</dbReference>
<dbReference type="GO" id="GO:0003677">
    <property type="term" value="F:DNA binding"/>
    <property type="evidence" value="ECO:0007669"/>
    <property type="project" value="UniProtKB-UniRule"/>
</dbReference>
<evidence type="ECO:0000313" key="9">
    <source>
        <dbReference type="Proteomes" id="UP000219374"/>
    </source>
</evidence>
<organism evidence="8 9">
    <name type="scientific">Pseudoxanthomonas wuyuanensis</name>
    <dbReference type="NCBI Taxonomy" id="1073196"/>
    <lineage>
        <taxon>Bacteria</taxon>
        <taxon>Pseudomonadati</taxon>
        <taxon>Pseudomonadota</taxon>
        <taxon>Gammaproteobacteria</taxon>
        <taxon>Lysobacterales</taxon>
        <taxon>Lysobacteraceae</taxon>
        <taxon>Pseudoxanthomonas</taxon>
    </lineage>
</organism>
<dbReference type="RefSeq" id="WP_097122033.1">
    <property type="nucleotide sequence ID" value="NZ_OCND01000005.1"/>
</dbReference>
<dbReference type="PANTHER" id="PTHR30349:SF64">
    <property type="entry name" value="PROPHAGE INTEGRASE INTD-RELATED"/>
    <property type="match status" value="1"/>
</dbReference>
<dbReference type="EMBL" id="OCND01000005">
    <property type="protein sequence ID" value="SOD54743.1"/>
    <property type="molecule type" value="Genomic_DNA"/>
</dbReference>
<evidence type="ECO:0000313" key="8">
    <source>
        <dbReference type="EMBL" id="SOD54743.1"/>
    </source>
</evidence>
<dbReference type="AlphaFoldDB" id="A0A286D7Z0"/>
<proteinExistence type="inferred from homology"/>
<dbReference type="OrthoDB" id="9801717at2"/>
<dbReference type="SUPFAM" id="SSF56349">
    <property type="entry name" value="DNA breaking-rejoining enzymes"/>
    <property type="match status" value="1"/>
</dbReference>
<dbReference type="InterPro" id="IPR013762">
    <property type="entry name" value="Integrase-like_cat_sf"/>
</dbReference>
<dbReference type="Gene3D" id="1.10.150.130">
    <property type="match status" value="1"/>
</dbReference>
<dbReference type="Pfam" id="PF00589">
    <property type="entry name" value="Phage_integrase"/>
    <property type="match status" value="1"/>
</dbReference>
<dbReference type="InterPro" id="IPR011010">
    <property type="entry name" value="DNA_brk_join_enz"/>
</dbReference>
<keyword evidence="9" id="KW-1185">Reference proteome</keyword>
<dbReference type="Gene3D" id="1.10.443.10">
    <property type="entry name" value="Intergrase catalytic core"/>
    <property type="match status" value="1"/>
</dbReference>
<evidence type="ECO:0000256" key="2">
    <source>
        <dbReference type="ARBA" id="ARBA00022908"/>
    </source>
</evidence>
<feature type="domain" description="Core-binding (CB)" evidence="7">
    <location>
        <begin position="1"/>
        <end position="78"/>
    </location>
</feature>
<evidence type="ECO:0000256" key="4">
    <source>
        <dbReference type="ARBA" id="ARBA00023172"/>
    </source>
</evidence>
<evidence type="ECO:0000256" key="3">
    <source>
        <dbReference type="ARBA" id="ARBA00023125"/>
    </source>
</evidence>
<dbReference type="InterPro" id="IPR050090">
    <property type="entry name" value="Tyrosine_recombinase_XerCD"/>
</dbReference>
<dbReference type="InterPro" id="IPR002104">
    <property type="entry name" value="Integrase_catalytic"/>
</dbReference>
<evidence type="ECO:0000259" key="7">
    <source>
        <dbReference type="PROSITE" id="PS51900"/>
    </source>
</evidence>
<dbReference type="NCBIfam" id="TIGR02249">
    <property type="entry name" value="integrase_gron"/>
    <property type="match status" value="1"/>
</dbReference>
<evidence type="ECO:0000256" key="1">
    <source>
        <dbReference type="ARBA" id="ARBA00008857"/>
    </source>
</evidence>
<dbReference type="PANTHER" id="PTHR30349">
    <property type="entry name" value="PHAGE INTEGRASE-RELATED"/>
    <property type="match status" value="1"/>
</dbReference>
<protein>
    <submittedName>
        <fullName evidence="8">Integron integrase</fullName>
    </submittedName>
</protein>
<dbReference type="PROSITE" id="PS51900">
    <property type="entry name" value="CB"/>
    <property type="match status" value="1"/>
</dbReference>
<gene>
    <name evidence="8" type="ORF">SAMN06296416_1053</name>
</gene>
<dbReference type="GO" id="GO:0015074">
    <property type="term" value="P:DNA integration"/>
    <property type="evidence" value="ECO:0007669"/>
    <property type="project" value="UniProtKB-KW"/>
</dbReference>
<keyword evidence="2" id="KW-0229">DNA integration</keyword>
<dbReference type="Pfam" id="PF13495">
    <property type="entry name" value="Phage_int_SAM_4"/>
    <property type="match status" value="1"/>
</dbReference>
<reference evidence="8 9" key="1">
    <citation type="submission" date="2017-09" db="EMBL/GenBank/DDBJ databases">
        <authorList>
            <person name="Ehlers B."/>
            <person name="Leendertz F.H."/>
        </authorList>
    </citation>
    <scope>NUCLEOTIDE SEQUENCE [LARGE SCALE GENOMIC DNA]</scope>
    <source>
        <strain evidence="8 9">CGMCC 1.10978</strain>
    </source>
</reference>